<organism evidence="3 4">
    <name type="scientific">Entamoeba invadens IP1</name>
    <dbReference type="NCBI Taxonomy" id="370355"/>
    <lineage>
        <taxon>Eukaryota</taxon>
        <taxon>Amoebozoa</taxon>
        <taxon>Evosea</taxon>
        <taxon>Archamoebae</taxon>
        <taxon>Mastigamoebida</taxon>
        <taxon>Entamoebidae</taxon>
        <taxon>Entamoeba</taxon>
    </lineage>
</organism>
<evidence type="ECO:0000313" key="4">
    <source>
        <dbReference type="Proteomes" id="UP000014680"/>
    </source>
</evidence>
<feature type="chain" id="PRO_5001980075" evidence="2">
    <location>
        <begin position="27"/>
        <end position="783"/>
    </location>
</feature>
<dbReference type="VEuPathDB" id="AmoebaDB:EIN_065730"/>
<keyword evidence="1" id="KW-0472">Membrane</keyword>
<dbReference type="EMBL" id="KB207140">
    <property type="protein sequence ID" value="ELP84298.1"/>
    <property type="molecule type" value="Genomic_DNA"/>
</dbReference>
<dbReference type="RefSeq" id="XP_004183644.1">
    <property type="nucleotide sequence ID" value="XM_004183596.1"/>
</dbReference>
<sequence length="783" mass="87527">MGIKSQLCTLLLILSVSSQFSSCNNAKDIVLDSDVIEEYGDTSRIPYSSYIFRHQTLQQKGYWYRVSPEKPELIVIDTCFTGQTIFDSKIIVFNKCDNNVGVGPTAMNDDGINGCGKQARLVYYLTSPIFVFITGATQLDTGVFGLRIAKMPTRNNTSPSTAKHLSVPTSVEVFSIHETSSHFFTFYMPAIPVEISTCHKITDTSTILTLDANTPNEITKTSNCPNRQKGSFIEVFGDNYSGANQMHSIRVTAERRGRYVLTIKFKSSETIPITIRELPFYHISKPSGEKSRSCGEYPAEQGTWYVILGTGEDYLISTCQSSVLGENIGTTVEVFENGIDKVSDVRCQRDSFGCGIHGRIMRKFEKNKEYFIKTSCQVEGQCSATLLVQRILRSSEECRRPIILDVGQGGIVSHSKVSSLSHPCQPISIFGSWYKLRIRENVNYRLYGGVIDGFKTYGSLISAKTCRGPCEEKEGVFVKKLYKGGEYLFIVRTSSLLVSGVSLYVVPERETSCNEIVNETPFSVIGILENRREYYTFEGDGSEYIIETCGVDTQVDTIVTVFSSCVSTLTPIAMNDDSLICGDSASFLKQKFNGKFIVAVDVSHKADKSVGPYRLSVYKDIKSPNDVCHNPLPIKEGTRFIYTYNNRYTTFPGIQNVQSKGEFFKVDTGNAILETCNSIVKSRIEVFSSDCQAIIPSRKILGYCRNGEKVNVRRGDIVFVGGYNAMDMGLIQIEMFEMSLWPLVVLFVFIATTGAIVLFVIAFDKIKHFCKMLCTKNEKYHDF</sequence>
<keyword evidence="4" id="KW-1185">Reference proteome</keyword>
<reference evidence="3 4" key="1">
    <citation type="submission" date="2012-10" db="EMBL/GenBank/DDBJ databases">
        <authorList>
            <person name="Zafar N."/>
            <person name="Inman J."/>
            <person name="Hall N."/>
            <person name="Lorenzi H."/>
            <person name="Caler E."/>
        </authorList>
    </citation>
    <scope>NUCLEOTIDE SEQUENCE [LARGE SCALE GENOMIC DNA]</scope>
    <source>
        <strain evidence="3 4">IP1</strain>
    </source>
</reference>
<dbReference type="Proteomes" id="UP000014680">
    <property type="component" value="Unassembled WGS sequence"/>
</dbReference>
<feature type="transmembrane region" description="Helical" evidence="1">
    <location>
        <begin position="740"/>
        <end position="763"/>
    </location>
</feature>
<dbReference type="KEGG" id="eiv:EIN_065730"/>
<gene>
    <name evidence="3" type="ORF">EIN_065730</name>
</gene>
<evidence type="ECO:0000256" key="2">
    <source>
        <dbReference type="SAM" id="SignalP"/>
    </source>
</evidence>
<evidence type="ECO:0000313" key="3">
    <source>
        <dbReference type="EMBL" id="ELP84298.1"/>
    </source>
</evidence>
<dbReference type="GeneID" id="14883209"/>
<dbReference type="OMA" id="GLIQIEV"/>
<feature type="signal peptide" evidence="2">
    <location>
        <begin position="1"/>
        <end position="26"/>
    </location>
</feature>
<protein>
    <submittedName>
        <fullName evidence="3">Uncharacterized protein</fullName>
    </submittedName>
</protein>
<proteinExistence type="predicted"/>
<accession>A0A0A1U080</accession>
<keyword evidence="2" id="KW-0732">Signal</keyword>
<name>A0A0A1U080_ENTIV</name>
<dbReference type="AlphaFoldDB" id="A0A0A1U080"/>
<keyword evidence="1" id="KW-0812">Transmembrane</keyword>
<evidence type="ECO:0000256" key="1">
    <source>
        <dbReference type="SAM" id="Phobius"/>
    </source>
</evidence>
<dbReference type="OrthoDB" id="25455at2759"/>
<keyword evidence="1" id="KW-1133">Transmembrane helix</keyword>